<dbReference type="Proteomes" id="UP000199125">
    <property type="component" value="Unassembled WGS sequence"/>
</dbReference>
<keyword evidence="1" id="KW-0812">Transmembrane</keyword>
<protein>
    <submittedName>
        <fullName evidence="2">Uncharacterized protein</fullName>
    </submittedName>
</protein>
<gene>
    <name evidence="2" type="ORF">SAMN04488075_0114</name>
</gene>
<dbReference type="EMBL" id="FNXG01000019">
    <property type="protein sequence ID" value="SEI13750.1"/>
    <property type="molecule type" value="Genomic_DNA"/>
</dbReference>
<keyword evidence="3" id="KW-1185">Reference proteome</keyword>
<dbReference type="AlphaFoldDB" id="A0A1H6NF01"/>
<organism evidence="2 3">
    <name type="scientific">Paracoccus alkenifer</name>
    <dbReference type="NCBI Taxonomy" id="65735"/>
    <lineage>
        <taxon>Bacteria</taxon>
        <taxon>Pseudomonadati</taxon>
        <taxon>Pseudomonadota</taxon>
        <taxon>Alphaproteobacteria</taxon>
        <taxon>Rhodobacterales</taxon>
        <taxon>Paracoccaceae</taxon>
        <taxon>Paracoccus</taxon>
    </lineage>
</organism>
<accession>A0A1H6NF01</accession>
<keyword evidence="1" id="KW-1133">Transmembrane helix</keyword>
<sequence>MQNFPALRLILKLGRWWALCCGMIAAAATALALYPLLGGLTILPAILALAFGYYLGKSYVELVTIIVTTVN</sequence>
<keyword evidence="1" id="KW-0472">Membrane</keyword>
<feature type="transmembrane region" description="Helical" evidence="1">
    <location>
        <begin position="40"/>
        <end position="56"/>
    </location>
</feature>
<dbReference type="RefSeq" id="WP_143042872.1">
    <property type="nucleotide sequence ID" value="NZ_FNXG01000019.1"/>
</dbReference>
<evidence type="ECO:0000256" key="1">
    <source>
        <dbReference type="SAM" id="Phobius"/>
    </source>
</evidence>
<feature type="non-terminal residue" evidence="2">
    <location>
        <position position="71"/>
    </location>
</feature>
<proteinExistence type="predicted"/>
<evidence type="ECO:0000313" key="3">
    <source>
        <dbReference type="Proteomes" id="UP000199125"/>
    </source>
</evidence>
<name>A0A1H6NF01_9RHOB</name>
<evidence type="ECO:0000313" key="2">
    <source>
        <dbReference type="EMBL" id="SEI13750.1"/>
    </source>
</evidence>
<reference evidence="3" key="1">
    <citation type="submission" date="2016-10" db="EMBL/GenBank/DDBJ databases">
        <authorList>
            <person name="Varghese N."/>
            <person name="Submissions S."/>
        </authorList>
    </citation>
    <scope>NUCLEOTIDE SEQUENCE [LARGE SCALE GENOMIC DNA]</scope>
    <source>
        <strain evidence="3">DSM 11593</strain>
    </source>
</reference>
<feature type="transmembrane region" description="Helical" evidence="1">
    <location>
        <begin position="16"/>
        <end position="34"/>
    </location>
</feature>